<evidence type="ECO:0000313" key="15">
    <source>
        <dbReference type="EMBL" id="SFI92418.1"/>
    </source>
</evidence>
<evidence type="ECO:0000256" key="5">
    <source>
        <dbReference type="ARBA" id="ARBA00022490"/>
    </source>
</evidence>
<evidence type="ECO:0000256" key="1">
    <source>
        <dbReference type="ARBA" id="ARBA00004496"/>
    </source>
</evidence>
<name>A0A1I3M645_9FLAO</name>
<dbReference type="EMBL" id="FORQ01000002">
    <property type="protein sequence ID" value="SFI92418.1"/>
    <property type="molecule type" value="Genomic_DNA"/>
</dbReference>
<dbReference type="PANTHER" id="PTHR33238:SF11">
    <property type="entry name" value="TRANSCRIPTIONAL REGULATOR MNTR"/>
    <property type="match status" value="1"/>
</dbReference>
<dbReference type="Gene3D" id="2.30.30.90">
    <property type="match status" value="1"/>
</dbReference>
<dbReference type="Proteomes" id="UP000242560">
    <property type="component" value="Unassembled WGS sequence"/>
</dbReference>
<accession>A0A1I3M645</accession>
<feature type="domain" description="HTH dtxR-type" evidence="14">
    <location>
        <begin position="1"/>
        <end position="63"/>
    </location>
</feature>
<dbReference type="InterPro" id="IPR038157">
    <property type="entry name" value="FeoA_core_dom"/>
</dbReference>
<dbReference type="InterPro" id="IPR050536">
    <property type="entry name" value="DtxR_MntR_Metal-Reg"/>
</dbReference>
<dbReference type="GO" id="GO:0005737">
    <property type="term" value="C:cytoplasm"/>
    <property type="evidence" value="ECO:0007669"/>
    <property type="project" value="UniProtKB-SubCell"/>
</dbReference>
<dbReference type="Pfam" id="PF02742">
    <property type="entry name" value="Fe_dep_repr_C"/>
    <property type="match status" value="1"/>
</dbReference>
<keyword evidence="10" id="KW-0804">Transcription</keyword>
<comment type="subunit">
    <text evidence="3">Homodimer.</text>
</comment>
<dbReference type="Gene3D" id="1.10.10.10">
    <property type="entry name" value="Winged helix-like DNA-binding domain superfamily/Winged helix DNA-binding domain"/>
    <property type="match status" value="1"/>
</dbReference>
<evidence type="ECO:0000256" key="7">
    <source>
        <dbReference type="ARBA" id="ARBA00023015"/>
    </source>
</evidence>
<dbReference type="Pfam" id="PF01325">
    <property type="entry name" value="Fe_dep_repress"/>
    <property type="match status" value="1"/>
</dbReference>
<dbReference type="PANTHER" id="PTHR33238">
    <property type="entry name" value="IRON (METAL) DEPENDENT REPRESSOR, DTXR FAMILY"/>
    <property type="match status" value="1"/>
</dbReference>
<comment type="similarity">
    <text evidence="2">Belongs to the DtxR/MntR family.</text>
</comment>
<keyword evidence="16" id="KW-1185">Reference proteome</keyword>
<evidence type="ECO:0000256" key="9">
    <source>
        <dbReference type="ARBA" id="ARBA00023159"/>
    </source>
</evidence>
<dbReference type="InterPro" id="IPR001367">
    <property type="entry name" value="Fe_dep_repressor"/>
</dbReference>
<keyword evidence="9" id="KW-0010">Activator</keyword>
<evidence type="ECO:0000256" key="2">
    <source>
        <dbReference type="ARBA" id="ARBA00007871"/>
    </source>
</evidence>
<dbReference type="RefSeq" id="WP_089819813.1">
    <property type="nucleotide sequence ID" value="NZ_FORQ01000002.1"/>
</dbReference>
<protein>
    <recommendedName>
        <fullName evidence="4">Transcriptional regulator MntR</fullName>
    </recommendedName>
    <alternativeName>
        <fullName evidence="13">Manganese transport regulator</fullName>
    </alternativeName>
</protein>
<dbReference type="Pfam" id="PF04023">
    <property type="entry name" value="FeoA"/>
    <property type="match status" value="1"/>
</dbReference>
<comment type="function">
    <text evidence="12">In the presence of manganese, represses expression of mntH and mntS. Up-regulates expression of mntP.</text>
</comment>
<keyword evidence="6" id="KW-0678">Repressor</keyword>
<evidence type="ECO:0000256" key="6">
    <source>
        <dbReference type="ARBA" id="ARBA00022491"/>
    </source>
</evidence>
<dbReference type="InterPro" id="IPR022689">
    <property type="entry name" value="Iron_dep_repressor"/>
</dbReference>
<evidence type="ECO:0000313" key="16">
    <source>
        <dbReference type="Proteomes" id="UP000242560"/>
    </source>
</evidence>
<evidence type="ECO:0000256" key="11">
    <source>
        <dbReference type="ARBA" id="ARBA00023211"/>
    </source>
</evidence>
<keyword evidence="7" id="KW-0805">Transcription regulation</keyword>
<organism evidence="15 16">
    <name type="scientific">Kaistella treverensis</name>
    <dbReference type="NCBI Taxonomy" id="631455"/>
    <lineage>
        <taxon>Bacteria</taxon>
        <taxon>Pseudomonadati</taxon>
        <taxon>Bacteroidota</taxon>
        <taxon>Flavobacteriia</taxon>
        <taxon>Flavobacteriales</taxon>
        <taxon>Weeksellaceae</taxon>
        <taxon>Chryseobacterium group</taxon>
        <taxon>Kaistella</taxon>
    </lineage>
</organism>
<evidence type="ECO:0000256" key="10">
    <source>
        <dbReference type="ARBA" id="ARBA00023163"/>
    </source>
</evidence>
<dbReference type="InterPro" id="IPR036390">
    <property type="entry name" value="WH_DNA-bd_sf"/>
</dbReference>
<dbReference type="GO" id="GO:0046914">
    <property type="term" value="F:transition metal ion binding"/>
    <property type="evidence" value="ECO:0007669"/>
    <property type="project" value="InterPro"/>
</dbReference>
<dbReference type="SMART" id="SM00529">
    <property type="entry name" value="HTH_DTXR"/>
    <property type="match status" value="1"/>
</dbReference>
<sequence length="217" mass="25006">MISLTEENYLKAIFHLLKDDNSVTVNELSKFLNVKMPSVNNMMKKFAQKGWVIYETYKPLIITALGKKEAALIVRKHRLTEMFLVEKMNFGWENVHEIAEQLEHVHSEMFFDKMDELLQFPKFDPHGEPIPNKDGNIISLDLKKLSESKKGDTVTFSAVTVSDDDFLNYLNSKELELGKILTVLDIEKYDESMTIAKDDESKIVLSKMVCDKILVKV</sequence>
<keyword evidence="11" id="KW-0464">Manganese</keyword>
<dbReference type="GO" id="GO:0003677">
    <property type="term" value="F:DNA binding"/>
    <property type="evidence" value="ECO:0007669"/>
    <property type="project" value="UniProtKB-KW"/>
</dbReference>
<proteinExistence type="inferred from homology"/>
<gene>
    <name evidence="15" type="ORF">SAMN05421638_1551</name>
</gene>
<comment type="subcellular location">
    <subcellularLocation>
        <location evidence="1">Cytoplasm</location>
    </subcellularLocation>
</comment>
<dbReference type="GO" id="GO:0003700">
    <property type="term" value="F:DNA-binding transcription factor activity"/>
    <property type="evidence" value="ECO:0007669"/>
    <property type="project" value="InterPro"/>
</dbReference>
<evidence type="ECO:0000256" key="8">
    <source>
        <dbReference type="ARBA" id="ARBA00023125"/>
    </source>
</evidence>
<dbReference type="Gene3D" id="1.10.60.10">
    <property type="entry name" value="Iron dependent repressor, metal binding and dimerisation domain"/>
    <property type="match status" value="1"/>
</dbReference>
<dbReference type="AlphaFoldDB" id="A0A1I3M645"/>
<evidence type="ECO:0000256" key="13">
    <source>
        <dbReference type="ARBA" id="ARBA00032593"/>
    </source>
</evidence>
<keyword evidence="8" id="KW-0238">DNA-binding</keyword>
<reference evidence="16" key="1">
    <citation type="submission" date="2016-10" db="EMBL/GenBank/DDBJ databases">
        <authorList>
            <person name="Varghese N."/>
            <person name="Submissions S."/>
        </authorList>
    </citation>
    <scope>NUCLEOTIDE SEQUENCE [LARGE SCALE GENOMIC DNA]</scope>
    <source>
        <strain evidence="16">DSM 22251</strain>
    </source>
</reference>
<dbReference type="InterPro" id="IPR036421">
    <property type="entry name" value="Fe_dep_repressor_sf"/>
</dbReference>
<dbReference type="InterPro" id="IPR007167">
    <property type="entry name" value="Fe-transptr_FeoA-like"/>
</dbReference>
<dbReference type="InterPro" id="IPR022687">
    <property type="entry name" value="HTH_DTXR"/>
</dbReference>
<dbReference type="SUPFAM" id="SSF46785">
    <property type="entry name" value="Winged helix' DNA-binding domain"/>
    <property type="match status" value="1"/>
</dbReference>
<dbReference type="PROSITE" id="PS50944">
    <property type="entry name" value="HTH_DTXR"/>
    <property type="match status" value="1"/>
</dbReference>
<evidence type="ECO:0000256" key="4">
    <source>
        <dbReference type="ARBA" id="ARBA00022386"/>
    </source>
</evidence>
<keyword evidence="5" id="KW-0963">Cytoplasm</keyword>
<evidence type="ECO:0000259" key="14">
    <source>
        <dbReference type="PROSITE" id="PS50944"/>
    </source>
</evidence>
<dbReference type="InterPro" id="IPR036388">
    <property type="entry name" value="WH-like_DNA-bd_sf"/>
</dbReference>
<evidence type="ECO:0000256" key="12">
    <source>
        <dbReference type="ARBA" id="ARBA00025185"/>
    </source>
</evidence>
<dbReference type="SUPFAM" id="SSF47979">
    <property type="entry name" value="Iron-dependent repressor protein, dimerization domain"/>
    <property type="match status" value="1"/>
</dbReference>
<evidence type="ECO:0000256" key="3">
    <source>
        <dbReference type="ARBA" id="ARBA00011738"/>
    </source>
</evidence>
<dbReference type="GO" id="GO:0046983">
    <property type="term" value="F:protein dimerization activity"/>
    <property type="evidence" value="ECO:0007669"/>
    <property type="project" value="InterPro"/>
</dbReference>